<dbReference type="EMBL" id="CP089982">
    <property type="protein sequence ID" value="WXA94733.1"/>
    <property type="molecule type" value="Genomic_DNA"/>
</dbReference>
<name>A0ABZ2KBM9_9BACT</name>
<dbReference type="Proteomes" id="UP001379533">
    <property type="component" value="Chromosome"/>
</dbReference>
<organism evidence="1 2">
    <name type="scientific">Pendulispora brunnea</name>
    <dbReference type="NCBI Taxonomy" id="2905690"/>
    <lineage>
        <taxon>Bacteria</taxon>
        <taxon>Pseudomonadati</taxon>
        <taxon>Myxococcota</taxon>
        <taxon>Myxococcia</taxon>
        <taxon>Myxococcales</taxon>
        <taxon>Sorangiineae</taxon>
        <taxon>Pendulisporaceae</taxon>
        <taxon>Pendulispora</taxon>
    </lineage>
</organism>
<reference evidence="1 2" key="1">
    <citation type="submission" date="2021-12" db="EMBL/GenBank/DDBJ databases">
        <title>Discovery of the Pendulisporaceae a myxobacterial family with distinct sporulation behavior and unique specialized metabolism.</title>
        <authorList>
            <person name="Garcia R."/>
            <person name="Popoff A."/>
            <person name="Bader C.D."/>
            <person name="Loehr J."/>
            <person name="Walesch S."/>
            <person name="Walt C."/>
            <person name="Boldt J."/>
            <person name="Bunk B."/>
            <person name="Haeckl F.J.F.P.J."/>
            <person name="Gunesch A.P."/>
            <person name="Birkelbach J."/>
            <person name="Nuebel U."/>
            <person name="Pietschmann T."/>
            <person name="Bach T."/>
            <person name="Mueller R."/>
        </authorList>
    </citation>
    <scope>NUCLEOTIDE SEQUENCE [LARGE SCALE GENOMIC DNA]</scope>
    <source>
        <strain evidence="1 2">MSr12523</strain>
    </source>
</reference>
<evidence type="ECO:0000313" key="2">
    <source>
        <dbReference type="Proteomes" id="UP001379533"/>
    </source>
</evidence>
<accession>A0ABZ2KBM9</accession>
<proteinExistence type="predicted"/>
<protein>
    <submittedName>
        <fullName evidence="1">Uncharacterized protein</fullName>
    </submittedName>
</protein>
<evidence type="ECO:0000313" key="1">
    <source>
        <dbReference type="EMBL" id="WXA94733.1"/>
    </source>
</evidence>
<dbReference type="RefSeq" id="WP_394845344.1">
    <property type="nucleotide sequence ID" value="NZ_CP089982.1"/>
</dbReference>
<gene>
    <name evidence="1" type="ORF">LZC95_50980</name>
</gene>
<sequence>MRRAWRRALFVGGILVLCGVACSLDGFSSDYDALAVRGCAPEQGVKLCKDFEENESYGAGFQIDVGDGGAFGRDTTTSISPPQSLVAVIPAEANHRVAVMSRAFMDADPTRIRLAAHVRLISFPHVKDWKAELLKIAFNQSVSLVIVVYENKLYVSRRADKQYLDCGSLGEMPDGSKDHWARVEIVLEAGPPLKLKGRRERSSDWVPLEGCPLNWSLASPTLYIGMPYAKEGPAPWIVRYDNVIFDFSP</sequence>
<keyword evidence="2" id="KW-1185">Reference proteome</keyword>